<dbReference type="InterPro" id="IPR001509">
    <property type="entry name" value="Epimerase_deHydtase"/>
</dbReference>
<dbReference type="EMBL" id="FWWU01000009">
    <property type="protein sequence ID" value="SMB92041.1"/>
    <property type="molecule type" value="Genomic_DNA"/>
</dbReference>
<dbReference type="PANTHER" id="PTHR48079">
    <property type="entry name" value="PROTEIN YEEZ"/>
    <property type="match status" value="1"/>
</dbReference>
<accession>A0A1W1VG57</accession>
<dbReference type="Proteomes" id="UP000192582">
    <property type="component" value="Unassembled WGS sequence"/>
</dbReference>
<protein>
    <submittedName>
        <fullName evidence="3">Nucleoside-diphosphate-sugar epimerase</fullName>
    </submittedName>
</protein>
<sequence>MIQGNVLQERAERGRTGRIQQGDWAALPSTSFGVAYVHGRSSHHAKPASSAATGCGQGKAVVRRHVGQRCAVLGKVKPGSRHGVAQRVGEGSRSQSGQQRKQQVRCGEDGGSHPGWATARRGRAGTFVERRRSRTQPACLYTPFGVLSCSSSLYHGTVRVLVTGATGFLGGVVARELLEAGHAVMATGRQAERGERLRAWGLDFRPADLRGADWAWVLRGADAVVHCAARSSLWGRWSDFVSDNVNVSAALAGECARRGLRLIHISTPSVYNAAGRTSRVPESTPIGPHFDSLYARSKWLAEEAVRAALPDATLLRPRGIYGAGDTGIVPRLVRSLRSERLPRLTRGEVYTELTHVRNVSHAVRLALSGPAPGVFNVTDGETIPLWATLDRLADALEVSRPARFIPAPVVEALAAGMEGVARLLPGQPEPVFTASGIRLLTRSMTLDLTRARARLGYVPVVRPASGLDEVLAQAARGAFG</sequence>
<name>A0A1W1VG57_9DEIO</name>
<keyword evidence="4" id="KW-1185">Reference proteome</keyword>
<evidence type="ECO:0000256" key="1">
    <source>
        <dbReference type="SAM" id="MobiDB-lite"/>
    </source>
</evidence>
<reference evidence="3 4" key="1">
    <citation type="submission" date="2017-04" db="EMBL/GenBank/DDBJ databases">
        <authorList>
            <person name="Afonso C.L."/>
            <person name="Miller P.J."/>
            <person name="Scott M.A."/>
            <person name="Spackman E."/>
            <person name="Goraichik I."/>
            <person name="Dimitrov K.M."/>
            <person name="Suarez D.L."/>
            <person name="Swayne D.E."/>
        </authorList>
    </citation>
    <scope>NUCLEOTIDE SEQUENCE [LARGE SCALE GENOMIC DNA]</scope>
    <source>
        <strain evidence="3 4">KR-140</strain>
    </source>
</reference>
<dbReference type="GO" id="GO:0004029">
    <property type="term" value="F:aldehyde dehydrogenase (NAD+) activity"/>
    <property type="evidence" value="ECO:0007669"/>
    <property type="project" value="TreeGrafter"/>
</dbReference>
<evidence type="ECO:0000259" key="2">
    <source>
        <dbReference type="Pfam" id="PF01370"/>
    </source>
</evidence>
<dbReference type="SUPFAM" id="SSF51735">
    <property type="entry name" value="NAD(P)-binding Rossmann-fold domains"/>
    <property type="match status" value="1"/>
</dbReference>
<dbReference type="GO" id="GO:0005737">
    <property type="term" value="C:cytoplasm"/>
    <property type="evidence" value="ECO:0007669"/>
    <property type="project" value="TreeGrafter"/>
</dbReference>
<dbReference type="AlphaFoldDB" id="A0A1W1VG57"/>
<evidence type="ECO:0000313" key="3">
    <source>
        <dbReference type="EMBL" id="SMB92041.1"/>
    </source>
</evidence>
<feature type="region of interest" description="Disordered" evidence="1">
    <location>
        <begin position="81"/>
        <end position="128"/>
    </location>
</feature>
<evidence type="ECO:0000313" key="4">
    <source>
        <dbReference type="Proteomes" id="UP000192582"/>
    </source>
</evidence>
<dbReference type="Pfam" id="PF01370">
    <property type="entry name" value="Epimerase"/>
    <property type="match status" value="1"/>
</dbReference>
<dbReference type="InterPro" id="IPR051783">
    <property type="entry name" value="NAD(P)-dependent_oxidoreduct"/>
</dbReference>
<dbReference type="InterPro" id="IPR036291">
    <property type="entry name" value="NAD(P)-bd_dom_sf"/>
</dbReference>
<dbReference type="STRING" id="695939.SAMN00790413_01418"/>
<feature type="region of interest" description="Disordered" evidence="1">
    <location>
        <begin position="1"/>
        <end position="20"/>
    </location>
</feature>
<dbReference type="PANTHER" id="PTHR48079:SF6">
    <property type="entry name" value="NAD(P)-BINDING DOMAIN-CONTAINING PROTEIN-RELATED"/>
    <property type="match status" value="1"/>
</dbReference>
<proteinExistence type="predicted"/>
<dbReference type="Gene3D" id="3.40.50.720">
    <property type="entry name" value="NAD(P)-binding Rossmann-like Domain"/>
    <property type="match status" value="1"/>
</dbReference>
<feature type="compositionally biased region" description="Low complexity" evidence="1">
    <location>
        <begin position="86"/>
        <end position="101"/>
    </location>
</feature>
<organism evidence="3 4">
    <name type="scientific">Deinococcus hopiensis KR-140</name>
    <dbReference type="NCBI Taxonomy" id="695939"/>
    <lineage>
        <taxon>Bacteria</taxon>
        <taxon>Thermotogati</taxon>
        <taxon>Deinococcota</taxon>
        <taxon>Deinococci</taxon>
        <taxon>Deinococcales</taxon>
        <taxon>Deinococcaceae</taxon>
        <taxon>Deinococcus</taxon>
    </lineage>
</organism>
<feature type="domain" description="NAD-dependent epimerase/dehydratase" evidence="2">
    <location>
        <begin position="160"/>
        <end position="377"/>
    </location>
</feature>
<gene>
    <name evidence="3" type="ORF">SAMN00790413_01418</name>
</gene>